<evidence type="ECO:0008006" key="3">
    <source>
        <dbReference type="Google" id="ProtNLM"/>
    </source>
</evidence>
<dbReference type="AlphaFoldDB" id="A0A1E3L4S7"/>
<reference evidence="1 2" key="1">
    <citation type="submission" date="2016-08" db="EMBL/GenBank/DDBJ databases">
        <title>Genome sequencing of Paenibacillus sp. TI45-13ar, isolated from Korean traditional nuruk.</title>
        <authorList>
            <person name="Kim S.-J."/>
        </authorList>
    </citation>
    <scope>NUCLEOTIDE SEQUENCE [LARGE SCALE GENOMIC DNA]</scope>
    <source>
        <strain evidence="1 2">TI45-13ar</strain>
    </source>
</reference>
<gene>
    <name evidence="1" type="ORF">PTI45_01798</name>
</gene>
<evidence type="ECO:0000313" key="1">
    <source>
        <dbReference type="EMBL" id="ODP28822.1"/>
    </source>
</evidence>
<dbReference type="RefSeq" id="WP_069327224.1">
    <property type="nucleotide sequence ID" value="NZ_MDER01000034.1"/>
</dbReference>
<name>A0A1E3L4S7_9BACL</name>
<comment type="caution">
    <text evidence="1">The sequence shown here is derived from an EMBL/GenBank/DDBJ whole genome shotgun (WGS) entry which is preliminary data.</text>
</comment>
<keyword evidence="2" id="KW-1185">Reference proteome</keyword>
<evidence type="ECO:0000313" key="2">
    <source>
        <dbReference type="Proteomes" id="UP000094578"/>
    </source>
</evidence>
<proteinExistence type="predicted"/>
<accession>A0A1E3L4S7</accession>
<protein>
    <recommendedName>
        <fullName evidence="3">Replication restart DNA helicase PriA</fullName>
    </recommendedName>
</protein>
<dbReference type="Proteomes" id="UP000094578">
    <property type="component" value="Unassembled WGS sequence"/>
</dbReference>
<sequence length="208" mass="24612">MKRFFDELGEPYSFWYSLHHGKPVLVECPKCASPASITDNESIEMQCSHCFYSQTYQIDYDYTASGVCTFCERWFNESVTDKGQHHHKNVHIRCPYCQTTNQVPLNKKTSNRYSLGFEIRDGKDPLFQLNLYLLTHYRGKLIWALNHEHLNYLIDYISADLRVKPSVYIKRHASYRLPKYMKDAKNRDGIVKALHKLQHKYEHTHSMV</sequence>
<dbReference type="EMBL" id="MDER01000034">
    <property type="protein sequence ID" value="ODP28822.1"/>
    <property type="molecule type" value="Genomic_DNA"/>
</dbReference>
<dbReference type="STRING" id="1886670.PTI45_01798"/>
<organism evidence="1 2">
    <name type="scientific">Paenibacillus nuruki</name>
    <dbReference type="NCBI Taxonomy" id="1886670"/>
    <lineage>
        <taxon>Bacteria</taxon>
        <taxon>Bacillati</taxon>
        <taxon>Bacillota</taxon>
        <taxon>Bacilli</taxon>
        <taxon>Bacillales</taxon>
        <taxon>Paenibacillaceae</taxon>
        <taxon>Paenibacillus</taxon>
    </lineage>
</organism>